<dbReference type="Proteomes" id="UP000035661">
    <property type="component" value="Chromosome"/>
</dbReference>
<dbReference type="KEGG" id="seri:SERIO_v1c05330"/>
<protein>
    <submittedName>
        <fullName evidence="1">Uncharacterized protein</fullName>
    </submittedName>
</protein>
<name>A0A0H3XMF8_9MOLU</name>
<dbReference type="AlphaFoldDB" id="A0A0H3XMF8"/>
<accession>A0A0H3XMF8</accession>
<sequence>MARKKKTPPSEDLAINLENHLSYDDDIESVSGIQLTDELVQDEPLQEPLVVADNLQDSEVLSPNSPPEGNIYAILQNARSKINELKNEPGLNEHDNLIERLENLKKLRDSSQTQPNEFQQLLNRIKERNFNDRMDYIMNRIKTSRRDDDKLTLDADGEEIVVNTVDDELGEEVVILPSGEKVFQKKKNPSHNKTTPIADSNQEDLLKNENDNITITLSIAQFRKILKDTVEDVLKELGIKNNNE</sequence>
<keyword evidence="2" id="KW-1185">Reference proteome</keyword>
<dbReference type="STRING" id="315358.SERIO_v1c05330"/>
<organism evidence="1 2">
    <name type="scientific">Spiroplasma eriocheiris</name>
    <dbReference type="NCBI Taxonomy" id="315358"/>
    <lineage>
        <taxon>Bacteria</taxon>
        <taxon>Bacillati</taxon>
        <taxon>Mycoplasmatota</taxon>
        <taxon>Mollicutes</taxon>
        <taxon>Entomoplasmatales</taxon>
        <taxon>Spiroplasmataceae</taxon>
        <taxon>Spiroplasma</taxon>
    </lineage>
</organism>
<dbReference type="EMBL" id="CP011856">
    <property type="protein sequence ID" value="AKM54107.1"/>
    <property type="molecule type" value="Genomic_DNA"/>
</dbReference>
<reference evidence="2" key="2">
    <citation type="submission" date="2015-06" db="EMBL/GenBank/DDBJ databases">
        <title>Complete genome sequence of Spiroplasma eriocheiris TDA-040725-5 (DSM 21848).</title>
        <authorList>
            <person name="Lo W.-S."/>
            <person name="Kuo C.-H."/>
        </authorList>
    </citation>
    <scope>NUCLEOTIDE SEQUENCE [LARGE SCALE GENOMIC DNA]</scope>
    <source>
        <strain evidence="2">TDA-040725-5</strain>
    </source>
</reference>
<dbReference type="RefSeq" id="WP_047791347.1">
    <property type="nucleotide sequence ID" value="NZ_CP011856.1"/>
</dbReference>
<proteinExistence type="predicted"/>
<gene>
    <name evidence="1" type="ORF">SERIO_v1c05330</name>
</gene>
<evidence type="ECO:0000313" key="1">
    <source>
        <dbReference type="EMBL" id="AKM54107.1"/>
    </source>
</evidence>
<dbReference type="PATRIC" id="fig|743698.3.peg.532"/>
<reference evidence="1 2" key="1">
    <citation type="journal article" date="2015" name="Genome Biol. Evol.">
        <title>Found and Lost: The Fates of Horizontally Acquired Genes in Arthropod-Symbiotic Spiroplasma.</title>
        <authorList>
            <person name="Lo W.S."/>
            <person name="Gasparich G.E."/>
            <person name="Kuo C.H."/>
        </authorList>
    </citation>
    <scope>NUCLEOTIDE SEQUENCE [LARGE SCALE GENOMIC DNA]</scope>
    <source>
        <strain evidence="2">TDA-040725-5</strain>
    </source>
</reference>
<evidence type="ECO:0000313" key="2">
    <source>
        <dbReference type="Proteomes" id="UP000035661"/>
    </source>
</evidence>